<dbReference type="InterPro" id="IPR058852">
    <property type="entry name" value="HTH_77"/>
</dbReference>
<evidence type="ECO:0000256" key="3">
    <source>
        <dbReference type="PROSITE-ProRule" id="PRU01091"/>
    </source>
</evidence>
<dbReference type="SMART" id="SM00862">
    <property type="entry name" value="Trans_reg_C"/>
    <property type="match status" value="1"/>
</dbReference>
<dbReference type="EMBL" id="SMLB01000004">
    <property type="protein sequence ID" value="TDD72064.1"/>
    <property type="molecule type" value="Genomic_DNA"/>
</dbReference>
<dbReference type="GO" id="GO:0006355">
    <property type="term" value="P:regulation of DNA-templated transcription"/>
    <property type="evidence" value="ECO:0007669"/>
    <property type="project" value="InterPro"/>
</dbReference>
<dbReference type="InterPro" id="IPR005158">
    <property type="entry name" value="BTAD"/>
</dbReference>
<protein>
    <submittedName>
        <fullName evidence="6">Helix-turn-helix domain-containing protein</fullName>
    </submittedName>
</protein>
<dbReference type="SUPFAM" id="SSF48452">
    <property type="entry name" value="TPR-like"/>
    <property type="match status" value="2"/>
</dbReference>
<dbReference type="Gene3D" id="1.25.40.10">
    <property type="entry name" value="Tetratricopeptide repeat domain"/>
    <property type="match status" value="2"/>
</dbReference>
<name>A0A4R5ALZ3_9ACTN</name>
<dbReference type="CDD" id="cd15831">
    <property type="entry name" value="BTAD"/>
    <property type="match status" value="1"/>
</dbReference>
<organism evidence="6 7">
    <name type="scientific">Jiangella aurantiaca</name>
    <dbReference type="NCBI Taxonomy" id="2530373"/>
    <lineage>
        <taxon>Bacteria</taxon>
        <taxon>Bacillati</taxon>
        <taxon>Actinomycetota</taxon>
        <taxon>Actinomycetes</taxon>
        <taxon>Jiangellales</taxon>
        <taxon>Jiangellaceae</taxon>
        <taxon>Jiangella</taxon>
    </lineage>
</organism>
<reference evidence="6 7" key="1">
    <citation type="submission" date="2019-02" db="EMBL/GenBank/DDBJ databases">
        <title>Draft genome sequences of novel Actinobacteria.</title>
        <authorList>
            <person name="Sahin N."/>
            <person name="Ay H."/>
            <person name="Saygin H."/>
        </authorList>
    </citation>
    <scope>NUCLEOTIDE SEQUENCE [LARGE SCALE GENOMIC DNA]</scope>
    <source>
        <strain evidence="6 7">8K307</strain>
    </source>
</reference>
<accession>A0A4R5ALZ3</accession>
<dbReference type="GO" id="GO:0000160">
    <property type="term" value="P:phosphorelay signal transduction system"/>
    <property type="evidence" value="ECO:0007669"/>
    <property type="project" value="InterPro"/>
</dbReference>
<dbReference type="GO" id="GO:0003677">
    <property type="term" value="F:DNA binding"/>
    <property type="evidence" value="ECO:0007669"/>
    <property type="project" value="UniProtKB-UniRule"/>
</dbReference>
<evidence type="ECO:0000313" key="7">
    <source>
        <dbReference type="Proteomes" id="UP000295217"/>
    </source>
</evidence>
<evidence type="ECO:0000256" key="2">
    <source>
        <dbReference type="ARBA" id="ARBA00023125"/>
    </source>
</evidence>
<dbReference type="PANTHER" id="PTHR47691">
    <property type="entry name" value="REGULATOR-RELATED"/>
    <property type="match status" value="1"/>
</dbReference>
<dbReference type="SUPFAM" id="SSF46894">
    <property type="entry name" value="C-terminal effector domain of the bipartite response regulators"/>
    <property type="match status" value="1"/>
</dbReference>
<dbReference type="AlphaFoldDB" id="A0A4R5ALZ3"/>
<dbReference type="InterPro" id="IPR016032">
    <property type="entry name" value="Sig_transdc_resp-reg_C-effctor"/>
</dbReference>
<evidence type="ECO:0000256" key="4">
    <source>
        <dbReference type="SAM" id="MobiDB-lite"/>
    </source>
</evidence>
<feature type="domain" description="OmpR/PhoB-type" evidence="5">
    <location>
        <begin position="1"/>
        <end position="87"/>
    </location>
</feature>
<dbReference type="InterPro" id="IPR001867">
    <property type="entry name" value="OmpR/PhoB-type_DNA-bd"/>
</dbReference>
<sequence length="1071" mass="111897">MQVSILGPVRVGAAGEIPGAGVRALLARLALAPGRVVGVETIVDDVWAGRPANPANAVQAAASRLRKALNGHAVTVEAAAGGYRLAVARDDVDAAVADALLASATAAVRDGDPATAAAAAGRALELWRGEPLTDVGDAPFAPVEAARLGTLRLDLRRTRIEADLRRGAHADLPAELAALVDDHPLDEALLGQLMRALVATGRPAEALAAYEDGRERLAEALGADPGPQLRDVHLAVLTHDRVALRLGPVPATTTAAGPSAAAAPEAAASGRGPRLRRSATPLLGRDDELAQVERLLDDARLVTLLGPGGVGKTRFATELALRRLDRTGRPVHLVELAGLRDDADVLPAVLAGLGGREVGLMDLATSPVARPPLERLRDLLADSDALIVVDNCEHLVDTVALVVHEIVTASAQVRVLATSRTPLAVDGEVVHPLPALALPPAGADDGPLDYPAVRLFYDRARAARPAAHLDPAVVADVCRHLDGLPLAIELAAAKVRSMSVEQLAARLDDRFGLLVGGPRSAPERHRTLLAVVRWSWELLDETEQAVLRRLGVLPGGADAATAAAVCAFGSVDAAAVDAALAGLADQSLLVVDESGGTVRFRLLETVREFADAELDAAGERAAATAALVAWAVDLAVRAEPNLRGHGQVAWFGALAGEHDNLVAGLRAAIDSGDTRSAYAVALTMCWYWAALGLHFEVAGWGEQLIRMDGPADPSTSAVLYAVIVPNSLVAGPTRMGATTMRRLRRLVRGDAELTPLARAFGELVLAAMNGRPAQLERARAIAEASGDPWMRAMAALFFSLMADNEGDRERSRRLAQEARAGFAALSDRWGLAMTSMTLGMTEAADGDGAAAVELLDEAVRSFDVLGAGDDGRQVQLLRAIMRVRAGDVARGVAELTALMERYPNDPEVATLAQAGLAEAAAQLGDVVSMLAHYDVAVAAARSEEIDGPPQLRVMALAGAAVARLRVGRDDVDDLLAEAYGLAVADGDRPVVGMVAIAYGRLAQARGDGARAARLVALGRRVGAVELLGDVRHPALVDLPEPDERLLAAERDRIRDLPAVAVVREIGTLVRP</sequence>
<evidence type="ECO:0000259" key="5">
    <source>
        <dbReference type="PROSITE" id="PS51755"/>
    </source>
</evidence>
<dbReference type="PROSITE" id="PS51755">
    <property type="entry name" value="OMPR_PHOB"/>
    <property type="match status" value="1"/>
</dbReference>
<dbReference type="InterPro" id="IPR049945">
    <property type="entry name" value="AAA_22"/>
</dbReference>
<dbReference type="GO" id="GO:0016887">
    <property type="term" value="F:ATP hydrolysis activity"/>
    <property type="evidence" value="ECO:0007669"/>
    <property type="project" value="InterPro"/>
</dbReference>
<dbReference type="RefSeq" id="WP_132101903.1">
    <property type="nucleotide sequence ID" value="NZ_SMLB01000004.1"/>
</dbReference>
<comment type="caution">
    <text evidence="6">The sequence shown here is derived from an EMBL/GenBank/DDBJ whole genome shotgun (WGS) entry which is preliminary data.</text>
</comment>
<dbReference type="InterPro" id="IPR036388">
    <property type="entry name" value="WH-like_DNA-bd_sf"/>
</dbReference>
<evidence type="ECO:0000313" key="6">
    <source>
        <dbReference type="EMBL" id="TDD72064.1"/>
    </source>
</evidence>
<dbReference type="Gene3D" id="3.40.50.300">
    <property type="entry name" value="P-loop containing nucleotide triphosphate hydrolases"/>
    <property type="match status" value="1"/>
</dbReference>
<feature type="DNA-binding region" description="OmpR/PhoB-type" evidence="3">
    <location>
        <begin position="1"/>
        <end position="87"/>
    </location>
</feature>
<dbReference type="InterPro" id="IPR027417">
    <property type="entry name" value="P-loop_NTPase"/>
</dbReference>
<dbReference type="PANTHER" id="PTHR47691:SF3">
    <property type="entry name" value="HTH-TYPE TRANSCRIPTIONAL REGULATOR RV0890C-RELATED"/>
    <property type="match status" value="1"/>
</dbReference>
<feature type="compositionally biased region" description="Low complexity" evidence="4">
    <location>
        <begin position="254"/>
        <end position="270"/>
    </location>
</feature>
<dbReference type="Proteomes" id="UP000295217">
    <property type="component" value="Unassembled WGS sequence"/>
</dbReference>
<dbReference type="SUPFAM" id="SSF52540">
    <property type="entry name" value="P-loop containing nucleoside triphosphate hydrolases"/>
    <property type="match status" value="1"/>
</dbReference>
<dbReference type="Pfam" id="PF03704">
    <property type="entry name" value="BTAD"/>
    <property type="match status" value="1"/>
</dbReference>
<keyword evidence="7" id="KW-1185">Reference proteome</keyword>
<evidence type="ECO:0000256" key="1">
    <source>
        <dbReference type="ARBA" id="ARBA00005820"/>
    </source>
</evidence>
<gene>
    <name evidence="6" type="ORF">E1262_04985</name>
</gene>
<keyword evidence="2 3" id="KW-0238">DNA-binding</keyword>
<dbReference type="SMART" id="SM01043">
    <property type="entry name" value="BTAD"/>
    <property type="match status" value="1"/>
</dbReference>
<comment type="similarity">
    <text evidence="1">Belongs to the AfsR/DnrI/RedD regulatory family.</text>
</comment>
<dbReference type="Gene3D" id="1.10.10.10">
    <property type="entry name" value="Winged helix-like DNA-binding domain superfamily/Winged helix DNA-binding domain"/>
    <property type="match status" value="1"/>
</dbReference>
<dbReference type="Pfam" id="PF00486">
    <property type="entry name" value="Trans_reg_C"/>
    <property type="match status" value="1"/>
</dbReference>
<dbReference type="Pfam" id="PF13401">
    <property type="entry name" value="AAA_22"/>
    <property type="match status" value="1"/>
</dbReference>
<dbReference type="Pfam" id="PF25872">
    <property type="entry name" value="HTH_77"/>
    <property type="match status" value="1"/>
</dbReference>
<proteinExistence type="inferred from homology"/>
<feature type="region of interest" description="Disordered" evidence="4">
    <location>
        <begin position="254"/>
        <end position="279"/>
    </location>
</feature>
<dbReference type="OrthoDB" id="9812579at2"/>
<dbReference type="InterPro" id="IPR011990">
    <property type="entry name" value="TPR-like_helical_dom_sf"/>
</dbReference>